<evidence type="ECO:0000313" key="3">
    <source>
        <dbReference type="Proteomes" id="UP001177140"/>
    </source>
</evidence>
<feature type="compositionally biased region" description="Polar residues" evidence="1">
    <location>
        <begin position="261"/>
        <end position="271"/>
    </location>
</feature>
<dbReference type="AlphaFoldDB" id="A0AA41SBC1"/>
<feature type="region of interest" description="Disordered" evidence="1">
    <location>
        <begin position="228"/>
        <end position="271"/>
    </location>
</feature>
<dbReference type="EMBL" id="JAJJMA010166509">
    <property type="protein sequence ID" value="MCL7036309.1"/>
    <property type="molecule type" value="Genomic_DNA"/>
</dbReference>
<evidence type="ECO:0000313" key="2">
    <source>
        <dbReference type="EMBL" id="MCL7036309.1"/>
    </source>
</evidence>
<feature type="region of interest" description="Disordered" evidence="1">
    <location>
        <begin position="10"/>
        <end position="36"/>
    </location>
</feature>
<accession>A0AA41SBC1</accession>
<feature type="compositionally biased region" description="Polar residues" evidence="1">
    <location>
        <begin position="363"/>
        <end position="378"/>
    </location>
</feature>
<protein>
    <submittedName>
        <fullName evidence="2">Uncharacterized protein</fullName>
    </submittedName>
</protein>
<feature type="compositionally biased region" description="Low complexity" evidence="1">
    <location>
        <begin position="318"/>
        <end position="332"/>
    </location>
</feature>
<reference evidence="2" key="1">
    <citation type="submission" date="2022-03" db="EMBL/GenBank/DDBJ databases">
        <title>A functionally conserved STORR gene fusion in Papaver species that diverged 16.8 million years ago.</title>
        <authorList>
            <person name="Catania T."/>
        </authorList>
    </citation>
    <scope>NUCLEOTIDE SEQUENCE</scope>
    <source>
        <strain evidence="2">S-191538</strain>
    </source>
</reference>
<sequence>MFSKKLNTQFHIDNGGGGEERSLVNGGGRKKSQRKSVEADHWRFLEEIDAPMWVDLKLESKSMYKDIDDAWFQTTHPFHQCSSRKLISEFSALEEEQAASNADLLGSSSNPDLPPSVSKSRGKNYKSKEWKGNDQAKFVDKQHPIKVLNRKNKRVVPGVSHDMKAKTSFPNSRHTTSLKADAKPGPLQTKSSSGYSKCASILTTNTISESTGSKKLDITQIKTSFRASESKSTVKACSVGETTSDSTQAPNSSSSSNSNSGIMAQSSQSRPFSDVRSSELFGRTSDFFSAVKISLRRSIVTRQASRVKVKDGREIPYSSSSKSSVGSSSGSNSDHKDIKRAADNSKITTMASHPTKECRRNGTAISKASSSSQCTNSKFQRERVARQSSHIYQDKPKLKTSKTKVFYQADPRRSLRVRNAQEQNSLTYGLKTKKLLADSGKVCPGAPVGPNREASVEDDTFKSKLQCQNASKSGLVNNDGKGSFEEKADVRIKGKNPKTLVQKKVYFR</sequence>
<feature type="region of interest" description="Disordered" evidence="1">
    <location>
        <begin position="98"/>
        <end position="130"/>
    </location>
</feature>
<feature type="compositionally biased region" description="Low complexity" evidence="1">
    <location>
        <begin position="251"/>
        <end position="260"/>
    </location>
</feature>
<feature type="compositionally biased region" description="Polar residues" evidence="1">
    <location>
        <begin position="228"/>
        <end position="250"/>
    </location>
</feature>
<keyword evidence="3" id="KW-1185">Reference proteome</keyword>
<evidence type="ECO:0000256" key="1">
    <source>
        <dbReference type="SAM" id="MobiDB-lite"/>
    </source>
</evidence>
<feature type="compositionally biased region" description="Basic and acidic residues" evidence="1">
    <location>
        <begin position="333"/>
        <end position="343"/>
    </location>
</feature>
<feature type="region of interest" description="Disordered" evidence="1">
    <location>
        <begin position="303"/>
        <end position="403"/>
    </location>
</feature>
<feature type="compositionally biased region" description="Polar residues" evidence="1">
    <location>
        <begin position="168"/>
        <end position="178"/>
    </location>
</feature>
<feature type="region of interest" description="Disordered" evidence="1">
    <location>
        <begin position="158"/>
        <end position="195"/>
    </location>
</feature>
<gene>
    <name evidence="2" type="ORF">MKW94_001786</name>
</gene>
<organism evidence="2 3">
    <name type="scientific">Papaver nudicaule</name>
    <name type="common">Iceland poppy</name>
    <dbReference type="NCBI Taxonomy" id="74823"/>
    <lineage>
        <taxon>Eukaryota</taxon>
        <taxon>Viridiplantae</taxon>
        <taxon>Streptophyta</taxon>
        <taxon>Embryophyta</taxon>
        <taxon>Tracheophyta</taxon>
        <taxon>Spermatophyta</taxon>
        <taxon>Magnoliopsida</taxon>
        <taxon>Ranunculales</taxon>
        <taxon>Papaveraceae</taxon>
        <taxon>Papaveroideae</taxon>
        <taxon>Papaver</taxon>
    </lineage>
</organism>
<dbReference type="Proteomes" id="UP001177140">
    <property type="component" value="Unassembled WGS sequence"/>
</dbReference>
<name>A0AA41SBC1_PAPNU</name>
<proteinExistence type="predicted"/>
<comment type="caution">
    <text evidence="2">The sequence shown here is derived from an EMBL/GenBank/DDBJ whole genome shotgun (WGS) entry which is preliminary data.</text>
</comment>